<dbReference type="EMBL" id="JAAVLN010000001">
    <property type="protein sequence ID" value="NKC03243.1"/>
    <property type="molecule type" value="Genomic_DNA"/>
</dbReference>
<evidence type="ECO:0000313" key="2">
    <source>
        <dbReference type="Proteomes" id="UP000704467"/>
    </source>
</evidence>
<proteinExistence type="predicted"/>
<comment type="caution">
    <text evidence="1">The sequence shown here is derived from an EMBL/GenBank/DDBJ whole genome shotgun (WGS) entry which is preliminary data.</text>
</comment>
<sequence length="276" mass="28544">MLQGAFTLWNMHDDESVTISANLLGLSAGRDGAPVRGSGIFVSGGGDKAGRLAVRNLETDAVYSDGGIKAGTPDQITGGVFTVYGAYVDAVHNRGPVVTYGVNDMVLDNWGAVDRWTADAKITSYGPSGIGFVNFGTINELTVHAPIETFGQGARGFNVYTGTVDLAEFDRVVTHADGAVGIQISRPIGKLTVRRGIETFGGTGPSLVKGVVVELSAIGLSIKPGGSAREIDIAGGVRTNGKGVTPIEQHGAIETLRIAGGFTAASGRLRDNLTDL</sequence>
<gene>
    <name evidence="1" type="ORF">HED55_07375</name>
</gene>
<evidence type="ECO:0000313" key="1">
    <source>
        <dbReference type="EMBL" id="NKC03243.1"/>
    </source>
</evidence>
<reference evidence="1 2" key="1">
    <citation type="submission" date="2020-03" db="EMBL/GenBank/DDBJ databases">
        <title>Whole genome sequencing of clinical and environmental type strains of Ochrobactrum.</title>
        <authorList>
            <person name="Dharne M."/>
        </authorList>
    </citation>
    <scope>NUCLEOTIDE SEQUENCE [LARGE SCALE GENOMIC DNA]</scope>
    <source>
        <strain evidence="1 2">CIP 109452</strain>
    </source>
</reference>
<accession>A0ABX1DNN4</accession>
<protein>
    <submittedName>
        <fullName evidence="1">Uncharacterized protein</fullName>
    </submittedName>
</protein>
<keyword evidence="2" id="KW-1185">Reference proteome</keyword>
<name>A0ABX1DNN4_9HYPH</name>
<dbReference type="Proteomes" id="UP000704467">
    <property type="component" value="Unassembled WGS sequence"/>
</dbReference>
<organism evidence="1 2">
    <name type="scientific">Brucella haematophila</name>
    <dbReference type="NCBI Taxonomy" id="419474"/>
    <lineage>
        <taxon>Bacteria</taxon>
        <taxon>Pseudomonadati</taxon>
        <taxon>Pseudomonadota</taxon>
        <taxon>Alphaproteobacteria</taxon>
        <taxon>Hyphomicrobiales</taxon>
        <taxon>Brucellaceae</taxon>
        <taxon>Brucella/Ochrobactrum group</taxon>
        <taxon>Brucella</taxon>
    </lineage>
</organism>